<gene>
    <name evidence="2" type="ORF">JD844_014447</name>
</gene>
<organism evidence="2 3">
    <name type="scientific">Phrynosoma platyrhinos</name>
    <name type="common">Desert horned lizard</name>
    <dbReference type="NCBI Taxonomy" id="52577"/>
    <lineage>
        <taxon>Eukaryota</taxon>
        <taxon>Metazoa</taxon>
        <taxon>Chordata</taxon>
        <taxon>Craniata</taxon>
        <taxon>Vertebrata</taxon>
        <taxon>Euteleostomi</taxon>
        <taxon>Lepidosauria</taxon>
        <taxon>Squamata</taxon>
        <taxon>Bifurcata</taxon>
        <taxon>Unidentata</taxon>
        <taxon>Episquamata</taxon>
        <taxon>Toxicofera</taxon>
        <taxon>Iguania</taxon>
        <taxon>Phrynosomatidae</taxon>
        <taxon>Phrynosomatinae</taxon>
        <taxon>Phrynosoma</taxon>
    </lineage>
</organism>
<dbReference type="EMBL" id="JAIPUX010003439">
    <property type="protein sequence ID" value="KAH0619966.1"/>
    <property type="molecule type" value="Genomic_DNA"/>
</dbReference>
<feature type="region of interest" description="Disordered" evidence="1">
    <location>
        <begin position="1"/>
        <end position="35"/>
    </location>
</feature>
<dbReference type="Proteomes" id="UP000826234">
    <property type="component" value="Unassembled WGS sequence"/>
</dbReference>
<feature type="compositionally biased region" description="Polar residues" evidence="1">
    <location>
        <begin position="1"/>
        <end position="31"/>
    </location>
</feature>
<keyword evidence="3" id="KW-1185">Reference proteome</keyword>
<comment type="caution">
    <text evidence="2">The sequence shown here is derived from an EMBL/GenBank/DDBJ whole genome shotgun (WGS) entry which is preliminary data.</text>
</comment>
<sequence>MWNMEATTTVQRATTKENNPMNQATSGSTDYTLYHSPELDHATSSEHEVQLVEILPHSILRGANPTSPPISVREEVKILTSQQDVKPSDEQ</sequence>
<accession>A0ABQ7SRL1</accession>
<evidence type="ECO:0000256" key="1">
    <source>
        <dbReference type="SAM" id="MobiDB-lite"/>
    </source>
</evidence>
<feature type="region of interest" description="Disordered" evidence="1">
    <location>
        <begin position="60"/>
        <end position="91"/>
    </location>
</feature>
<protein>
    <submittedName>
        <fullName evidence="2">Uncharacterized protein</fullName>
    </submittedName>
</protein>
<reference evidence="2 3" key="1">
    <citation type="journal article" date="2022" name="Gigascience">
        <title>A chromosome-level genome assembly and annotation of the desert horned lizard, Phrynosoma platyrhinos, provides insight into chromosomal rearrangements among reptiles.</title>
        <authorList>
            <person name="Koochekian N."/>
            <person name="Ascanio A."/>
            <person name="Farleigh K."/>
            <person name="Card D.C."/>
            <person name="Schield D.R."/>
            <person name="Castoe T.A."/>
            <person name="Jezkova T."/>
        </authorList>
    </citation>
    <scope>NUCLEOTIDE SEQUENCE [LARGE SCALE GENOMIC DNA]</scope>
    <source>
        <strain evidence="2">NK-2021</strain>
    </source>
</reference>
<proteinExistence type="predicted"/>
<name>A0ABQ7SRL1_PHRPL</name>
<evidence type="ECO:0000313" key="2">
    <source>
        <dbReference type="EMBL" id="KAH0619966.1"/>
    </source>
</evidence>
<evidence type="ECO:0000313" key="3">
    <source>
        <dbReference type="Proteomes" id="UP000826234"/>
    </source>
</evidence>